<comment type="similarity">
    <text evidence="1">Belongs to the LysR transcriptional regulatory family.</text>
</comment>
<dbReference type="PRINTS" id="PR00039">
    <property type="entry name" value="HTHLYSR"/>
</dbReference>
<dbReference type="SUPFAM" id="SSF46785">
    <property type="entry name" value="Winged helix' DNA-binding domain"/>
    <property type="match status" value="1"/>
</dbReference>
<dbReference type="Gene3D" id="1.10.10.10">
    <property type="entry name" value="Winged helix-like DNA-binding domain superfamily/Winged helix DNA-binding domain"/>
    <property type="match status" value="1"/>
</dbReference>
<dbReference type="InterPro" id="IPR036388">
    <property type="entry name" value="WH-like_DNA-bd_sf"/>
</dbReference>
<evidence type="ECO:0000256" key="4">
    <source>
        <dbReference type="ARBA" id="ARBA00023163"/>
    </source>
</evidence>
<keyword evidence="4" id="KW-0804">Transcription</keyword>
<dbReference type="Gene3D" id="3.40.190.290">
    <property type="match status" value="1"/>
</dbReference>
<dbReference type="Pfam" id="PF03466">
    <property type="entry name" value="LysR_substrate"/>
    <property type="match status" value="1"/>
</dbReference>
<name>A0A1I3ZPR3_9HYPH</name>
<evidence type="ECO:0000313" key="7">
    <source>
        <dbReference type="Proteomes" id="UP000199598"/>
    </source>
</evidence>
<dbReference type="GO" id="GO:0003677">
    <property type="term" value="F:DNA binding"/>
    <property type="evidence" value="ECO:0007669"/>
    <property type="project" value="UniProtKB-KW"/>
</dbReference>
<gene>
    <name evidence="6" type="ORF">SAMN04488518_105196</name>
</gene>
<evidence type="ECO:0000256" key="3">
    <source>
        <dbReference type="ARBA" id="ARBA00023125"/>
    </source>
</evidence>
<organism evidence="6 7">
    <name type="scientific">Pseudovibrio ascidiaceicola</name>
    <dbReference type="NCBI Taxonomy" id="285279"/>
    <lineage>
        <taxon>Bacteria</taxon>
        <taxon>Pseudomonadati</taxon>
        <taxon>Pseudomonadota</taxon>
        <taxon>Alphaproteobacteria</taxon>
        <taxon>Hyphomicrobiales</taxon>
        <taxon>Stappiaceae</taxon>
        <taxon>Pseudovibrio</taxon>
    </lineage>
</organism>
<dbReference type="Proteomes" id="UP000199598">
    <property type="component" value="Unassembled WGS sequence"/>
</dbReference>
<dbReference type="InterPro" id="IPR005119">
    <property type="entry name" value="LysR_subst-bd"/>
</dbReference>
<keyword evidence="2" id="KW-0805">Transcription regulation</keyword>
<dbReference type="InterPro" id="IPR058163">
    <property type="entry name" value="LysR-type_TF_proteobact-type"/>
</dbReference>
<evidence type="ECO:0000256" key="2">
    <source>
        <dbReference type="ARBA" id="ARBA00023015"/>
    </source>
</evidence>
<evidence type="ECO:0000313" key="6">
    <source>
        <dbReference type="EMBL" id="SFK45987.1"/>
    </source>
</evidence>
<dbReference type="CDD" id="cd08471">
    <property type="entry name" value="PBP2_CrgA_like_2"/>
    <property type="match status" value="1"/>
</dbReference>
<accession>A0A1I3ZPR3</accession>
<dbReference type="Pfam" id="PF00126">
    <property type="entry name" value="HTH_1"/>
    <property type="match status" value="1"/>
</dbReference>
<sequence>MDKLETMQVFVEVAERESFVEASKKLGLSAPAVTRSIARLEQSLGTRLFNRTTRHVRLTDAGRHYLCDVKGILESVEQAEAFVSGSYAKPIGELSITAPILFGQKYIIPLITEYLDLYPEVTANAEFYDRIVNMVEDNLDVAFRIGHLQDSGLYATRVGSIRRVICASPSYFSERGTPQTPSDLTKHKIIQPTSVETSSHWKFAGGKTEVVKISPHLRCNHNCAAIQAAIGGAGITRLLSYQVAKDVANGVLQLALEDYEPEPLPVHIVYMEGRRASAKVRSFVDFAAEHLRDNPFIGD</sequence>
<dbReference type="PROSITE" id="PS50931">
    <property type="entry name" value="HTH_LYSR"/>
    <property type="match status" value="1"/>
</dbReference>
<dbReference type="PANTHER" id="PTHR30537:SF5">
    <property type="entry name" value="HTH-TYPE TRANSCRIPTIONAL ACTIVATOR TTDR-RELATED"/>
    <property type="match status" value="1"/>
</dbReference>
<dbReference type="InterPro" id="IPR036390">
    <property type="entry name" value="WH_DNA-bd_sf"/>
</dbReference>
<evidence type="ECO:0000259" key="5">
    <source>
        <dbReference type="PROSITE" id="PS50931"/>
    </source>
</evidence>
<comment type="caution">
    <text evidence="6">The sequence shown here is derived from an EMBL/GenBank/DDBJ whole genome shotgun (WGS) entry which is preliminary data.</text>
</comment>
<dbReference type="EMBL" id="FOSK01000005">
    <property type="protein sequence ID" value="SFK45987.1"/>
    <property type="molecule type" value="Genomic_DNA"/>
</dbReference>
<dbReference type="RefSeq" id="WP_093519470.1">
    <property type="nucleotide sequence ID" value="NZ_FOSK01000005.1"/>
</dbReference>
<keyword evidence="7" id="KW-1185">Reference proteome</keyword>
<proteinExistence type="inferred from homology"/>
<dbReference type="InterPro" id="IPR000847">
    <property type="entry name" value="LysR_HTH_N"/>
</dbReference>
<dbReference type="SUPFAM" id="SSF53850">
    <property type="entry name" value="Periplasmic binding protein-like II"/>
    <property type="match status" value="1"/>
</dbReference>
<reference evidence="6 7" key="1">
    <citation type="submission" date="2016-10" db="EMBL/GenBank/DDBJ databases">
        <authorList>
            <person name="Varghese N."/>
            <person name="Submissions S."/>
        </authorList>
    </citation>
    <scope>NUCLEOTIDE SEQUENCE [LARGE SCALE GENOMIC DNA]</scope>
    <source>
        <strain evidence="6 7">DSM 16392</strain>
    </source>
</reference>
<keyword evidence="3 6" id="KW-0238">DNA-binding</keyword>
<evidence type="ECO:0000256" key="1">
    <source>
        <dbReference type="ARBA" id="ARBA00009437"/>
    </source>
</evidence>
<dbReference type="PANTHER" id="PTHR30537">
    <property type="entry name" value="HTH-TYPE TRANSCRIPTIONAL REGULATOR"/>
    <property type="match status" value="1"/>
</dbReference>
<protein>
    <submittedName>
        <fullName evidence="6">DNA-binding transcriptional regulator, LysR family</fullName>
    </submittedName>
</protein>
<feature type="domain" description="HTH lysR-type" evidence="5">
    <location>
        <begin position="1"/>
        <end position="59"/>
    </location>
</feature>